<accession>A0ABV6C8Q4</accession>
<reference evidence="7 8" key="1">
    <citation type="submission" date="2024-09" db="EMBL/GenBank/DDBJ databases">
        <authorList>
            <person name="Sun Q."/>
            <person name="Mori K."/>
        </authorList>
    </citation>
    <scope>NUCLEOTIDE SEQUENCE [LARGE SCALE GENOMIC DNA]</scope>
    <source>
        <strain evidence="7 8">CCM 8545</strain>
    </source>
</reference>
<gene>
    <name evidence="7" type="primary">ruvX</name>
    <name evidence="5" type="synonym">yqgF</name>
    <name evidence="7" type="ORF">ACFFIT_04485</name>
</gene>
<feature type="domain" description="YqgF/RNase H-like" evidence="6">
    <location>
        <begin position="4"/>
        <end position="104"/>
    </location>
</feature>
<dbReference type="PANTHER" id="PTHR33317:SF4">
    <property type="entry name" value="POLYNUCLEOTIDYL TRANSFERASE, RIBONUCLEASE H-LIKE SUPERFAMILY PROTEIN"/>
    <property type="match status" value="1"/>
</dbReference>
<evidence type="ECO:0000256" key="4">
    <source>
        <dbReference type="ARBA" id="ARBA00022801"/>
    </source>
</evidence>
<dbReference type="SUPFAM" id="SSF53098">
    <property type="entry name" value="Ribonuclease H-like"/>
    <property type="match status" value="1"/>
</dbReference>
<keyword evidence="8" id="KW-1185">Reference proteome</keyword>
<evidence type="ECO:0000256" key="1">
    <source>
        <dbReference type="ARBA" id="ARBA00022490"/>
    </source>
</evidence>
<comment type="function">
    <text evidence="5">Could be a nuclease involved in processing of the 5'-end of pre-16S rRNA.</text>
</comment>
<sequence length="141" mass="15626">MSSKTVLGFDFGTTSIGVAVGQTITASANSLKALKATDGAPDWFLVEKLIKEWQPDYIVVGLPLNMDGTEQPMTQKARRFGNRLNGRFNINVFFQDERLSSVEAKSRLFQDKGFKGLSKRDVDSTSAVVILESWFEENPSS</sequence>
<keyword evidence="2 5" id="KW-0690">Ribosome biogenesis</keyword>
<evidence type="ECO:0000256" key="3">
    <source>
        <dbReference type="ARBA" id="ARBA00022722"/>
    </source>
</evidence>
<evidence type="ECO:0000313" key="7">
    <source>
        <dbReference type="EMBL" id="MFC0179358.1"/>
    </source>
</evidence>
<dbReference type="SMART" id="SM00732">
    <property type="entry name" value="YqgFc"/>
    <property type="match status" value="1"/>
</dbReference>
<evidence type="ECO:0000256" key="5">
    <source>
        <dbReference type="HAMAP-Rule" id="MF_00651"/>
    </source>
</evidence>
<comment type="subcellular location">
    <subcellularLocation>
        <location evidence="5">Cytoplasm</location>
    </subcellularLocation>
</comment>
<dbReference type="InterPro" id="IPR037027">
    <property type="entry name" value="YqgF/RNaseH-like_dom_sf"/>
</dbReference>
<dbReference type="EC" id="3.1.-.-" evidence="5"/>
<dbReference type="NCBIfam" id="TIGR00250">
    <property type="entry name" value="RNAse_H_YqgF"/>
    <property type="match status" value="1"/>
</dbReference>
<dbReference type="InterPro" id="IPR006641">
    <property type="entry name" value="YqgF/RNaseH-like_dom"/>
</dbReference>
<dbReference type="Gene3D" id="3.30.420.140">
    <property type="entry name" value="YqgF/RNase H-like domain"/>
    <property type="match status" value="1"/>
</dbReference>
<dbReference type="CDD" id="cd16964">
    <property type="entry name" value="YqgF"/>
    <property type="match status" value="1"/>
</dbReference>
<comment type="caution">
    <text evidence="7">The sequence shown here is derived from an EMBL/GenBank/DDBJ whole genome shotgun (WGS) entry which is preliminary data.</text>
</comment>
<dbReference type="InterPro" id="IPR012337">
    <property type="entry name" value="RNaseH-like_sf"/>
</dbReference>
<keyword evidence="1 5" id="KW-0963">Cytoplasm</keyword>
<dbReference type="Proteomes" id="UP001589758">
    <property type="component" value="Unassembled WGS sequence"/>
</dbReference>
<dbReference type="Pfam" id="PF03652">
    <property type="entry name" value="RuvX"/>
    <property type="match status" value="1"/>
</dbReference>
<evidence type="ECO:0000313" key="8">
    <source>
        <dbReference type="Proteomes" id="UP001589758"/>
    </source>
</evidence>
<evidence type="ECO:0000256" key="2">
    <source>
        <dbReference type="ARBA" id="ARBA00022517"/>
    </source>
</evidence>
<protein>
    <recommendedName>
        <fullName evidence="5">Putative pre-16S rRNA nuclease</fullName>
        <ecNumber evidence="5">3.1.-.-</ecNumber>
    </recommendedName>
</protein>
<name>A0ABV6C8Q4_9GAMM</name>
<dbReference type="RefSeq" id="WP_385876456.1">
    <property type="nucleotide sequence ID" value="NZ_JBHLXE010000046.1"/>
</dbReference>
<comment type="similarity">
    <text evidence="5">Belongs to the YqgF HJR family.</text>
</comment>
<dbReference type="EMBL" id="JBHLXE010000046">
    <property type="protein sequence ID" value="MFC0179358.1"/>
    <property type="molecule type" value="Genomic_DNA"/>
</dbReference>
<organism evidence="7 8">
    <name type="scientific">Thorsellia kenyensis</name>
    <dbReference type="NCBI Taxonomy" id="1549888"/>
    <lineage>
        <taxon>Bacteria</taxon>
        <taxon>Pseudomonadati</taxon>
        <taxon>Pseudomonadota</taxon>
        <taxon>Gammaproteobacteria</taxon>
        <taxon>Enterobacterales</taxon>
        <taxon>Thorselliaceae</taxon>
        <taxon>Thorsellia</taxon>
    </lineage>
</organism>
<evidence type="ECO:0000259" key="6">
    <source>
        <dbReference type="SMART" id="SM00732"/>
    </source>
</evidence>
<dbReference type="InterPro" id="IPR005227">
    <property type="entry name" value="YqgF"/>
</dbReference>
<proteinExistence type="inferred from homology"/>
<keyword evidence="3 5" id="KW-0540">Nuclease</keyword>
<dbReference type="PANTHER" id="PTHR33317">
    <property type="entry name" value="POLYNUCLEOTIDYL TRANSFERASE, RIBONUCLEASE H-LIKE SUPERFAMILY PROTEIN"/>
    <property type="match status" value="1"/>
</dbReference>
<keyword evidence="4 5" id="KW-0378">Hydrolase</keyword>
<dbReference type="HAMAP" id="MF_00651">
    <property type="entry name" value="Nuclease_YqgF"/>
    <property type="match status" value="1"/>
</dbReference>